<dbReference type="EMBL" id="BGPR01046098">
    <property type="protein sequence ID" value="GBO23057.1"/>
    <property type="molecule type" value="Genomic_DNA"/>
</dbReference>
<proteinExistence type="predicted"/>
<dbReference type="OrthoDB" id="6470480at2759"/>
<evidence type="ECO:0000313" key="2">
    <source>
        <dbReference type="Proteomes" id="UP000499080"/>
    </source>
</evidence>
<comment type="caution">
    <text evidence="1">The sequence shown here is derived from an EMBL/GenBank/DDBJ whole genome shotgun (WGS) entry which is preliminary data.</text>
</comment>
<protein>
    <submittedName>
        <fullName evidence="1">Uncharacterized protein</fullName>
    </submittedName>
</protein>
<organism evidence="1 2">
    <name type="scientific">Araneus ventricosus</name>
    <name type="common">Orbweaver spider</name>
    <name type="synonym">Epeira ventricosa</name>
    <dbReference type="NCBI Taxonomy" id="182803"/>
    <lineage>
        <taxon>Eukaryota</taxon>
        <taxon>Metazoa</taxon>
        <taxon>Ecdysozoa</taxon>
        <taxon>Arthropoda</taxon>
        <taxon>Chelicerata</taxon>
        <taxon>Arachnida</taxon>
        <taxon>Araneae</taxon>
        <taxon>Araneomorphae</taxon>
        <taxon>Entelegynae</taxon>
        <taxon>Araneoidea</taxon>
        <taxon>Araneidae</taxon>
        <taxon>Araneus</taxon>
    </lineage>
</organism>
<gene>
    <name evidence="1" type="ORF">AVEN_99631_1</name>
</gene>
<evidence type="ECO:0000313" key="1">
    <source>
        <dbReference type="EMBL" id="GBO23057.1"/>
    </source>
</evidence>
<keyword evidence="2" id="KW-1185">Reference proteome</keyword>
<name>A0A4Y2VH41_ARAVE</name>
<reference evidence="1 2" key="1">
    <citation type="journal article" date="2019" name="Sci. Rep.">
        <title>Orb-weaving spider Araneus ventricosus genome elucidates the spidroin gene catalogue.</title>
        <authorList>
            <person name="Kono N."/>
            <person name="Nakamura H."/>
            <person name="Ohtoshi R."/>
            <person name="Moran D.A.P."/>
            <person name="Shinohara A."/>
            <person name="Yoshida Y."/>
            <person name="Fujiwara M."/>
            <person name="Mori M."/>
            <person name="Tomita M."/>
            <person name="Arakawa K."/>
        </authorList>
    </citation>
    <scope>NUCLEOTIDE SEQUENCE [LARGE SCALE GENOMIC DNA]</scope>
</reference>
<dbReference type="Proteomes" id="UP000499080">
    <property type="component" value="Unassembled WGS sequence"/>
</dbReference>
<accession>A0A4Y2VH41</accession>
<dbReference type="AlphaFoldDB" id="A0A4Y2VH41"/>
<sequence>MLVLHFNEQRALDAMKDIYTPKPSKMHRSLVERDEYLYDRYALRPRSTYVVPPGINYLILTVQKTLFAVDVMNFESVREFTDFRTQSSFKLDEYDLSPPSPKGHKMIRPEDRVGQAPAKRQKTLHEQFVPQEPLPTTEIVGKRIKFTFLKIPLFPKMRGTKYCIVSHPKRLLTNSWRSLHWNPFHACRETSFCLPVYPLHRTIIFLKLLQFHPNCPLLEMKCRMTYRWT</sequence>